<evidence type="ECO:0000313" key="3">
    <source>
        <dbReference type="Proteomes" id="UP000638353"/>
    </source>
</evidence>
<organism evidence="2 3">
    <name type="scientific">Streptomyces finlayi</name>
    <dbReference type="NCBI Taxonomy" id="67296"/>
    <lineage>
        <taxon>Bacteria</taxon>
        <taxon>Bacillati</taxon>
        <taxon>Actinomycetota</taxon>
        <taxon>Actinomycetes</taxon>
        <taxon>Kitasatosporales</taxon>
        <taxon>Streptomycetaceae</taxon>
        <taxon>Streptomyces</taxon>
    </lineage>
</organism>
<dbReference type="AlphaFoldDB" id="A0A918X5E0"/>
<dbReference type="EMBL" id="BMVC01000017">
    <property type="protein sequence ID" value="GHD11832.1"/>
    <property type="molecule type" value="Genomic_DNA"/>
</dbReference>
<reference evidence="2" key="1">
    <citation type="journal article" date="2014" name="Int. J. Syst. Evol. Microbiol.">
        <title>Complete genome sequence of Corynebacterium casei LMG S-19264T (=DSM 44701T), isolated from a smear-ripened cheese.</title>
        <authorList>
            <consortium name="US DOE Joint Genome Institute (JGI-PGF)"/>
            <person name="Walter F."/>
            <person name="Albersmeier A."/>
            <person name="Kalinowski J."/>
            <person name="Ruckert C."/>
        </authorList>
    </citation>
    <scope>NUCLEOTIDE SEQUENCE</scope>
    <source>
        <strain evidence="2">JCM 4637</strain>
    </source>
</reference>
<comment type="caution">
    <text evidence="2">The sequence shown here is derived from an EMBL/GenBank/DDBJ whole genome shotgun (WGS) entry which is preliminary data.</text>
</comment>
<proteinExistence type="predicted"/>
<evidence type="ECO:0000256" key="1">
    <source>
        <dbReference type="SAM" id="MobiDB-lite"/>
    </source>
</evidence>
<reference evidence="2" key="2">
    <citation type="submission" date="2020-09" db="EMBL/GenBank/DDBJ databases">
        <authorList>
            <person name="Sun Q."/>
            <person name="Ohkuma M."/>
        </authorList>
    </citation>
    <scope>NUCLEOTIDE SEQUENCE</scope>
    <source>
        <strain evidence="2">JCM 4637</strain>
    </source>
</reference>
<name>A0A918X5E0_9ACTN</name>
<feature type="compositionally biased region" description="Polar residues" evidence="1">
    <location>
        <begin position="1"/>
        <end position="14"/>
    </location>
</feature>
<dbReference type="Proteomes" id="UP000638353">
    <property type="component" value="Unassembled WGS sequence"/>
</dbReference>
<sequence>MWTADDSASATVKRSVSGMEPAYVRMRYEDGPPFGQVELSEGRAGPGRRPDQAGSSQNGTTKEKQLWKRSFLTGSVVRKHWPLALSRTSTPGPDRCASRWRPPG</sequence>
<feature type="region of interest" description="Disordered" evidence="1">
    <location>
        <begin position="1"/>
        <end position="66"/>
    </location>
</feature>
<evidence type="ECO:0000313" key="2">
    <source>
        <dbReference type="EMBL" id="GHD11832.1"/>
    </source>
</evidence>
<protein>
    <submittedName>
        <fullName evidence="2">Uncharacterized protein</fullName>
    </submittedName>
</protein>
<feature type="region of interest" description="Disordered" evidence="1">
    <location>
        <begin position="83"/>
        <end position="104"/>
    </location>
</feature>
<gene>
    <name evidence="2" type="ORF">GCM10010334_68330</name>
</gene>
<accession>A0A918X5E0</accession>